<name>A0ABS8NA02_9CLOT</name>
<evidence type="ECO:0000313" key="4">
    <source>
        <dbReference type="Proteomes" id="UP001165422"/>
    </source>
</evidence>
<evidence type="ECO:0000313" key="3">
    <source>
        <dbReference type="EMBL" id="MCC9296476.1"/>
    </source>
</evidence>
<dbReference type="InterPro" id="IPR029069">
    <property type="entry name" value="HotDog_dom_sf"/>
</dbReference>
<dbReference type="InterPro" id="IPR049427">
    <property type="entry name" value="Acyl-ACP_TE_C"/>
</dbReference>
<accession>A0ABS8NA02</accession>
<dbReference type="Pfam" id="PF01643">
    <property type="entry name" value="Acyl-ACP_TE"/>
    <property type="match status" value="1"/>
</dbReference>
<comment type="caution">
    <text evidence="3">The sequence shown here is derived from an EMBL/GenBank/DDBJ whole genome shotgun (WGS) entry which is preliminary data.</text>
</comment>
<dbReference type="Proteomes" id="UP001165422">
    <property type="component" value="Unassembled WGS sequence"/>
</dbReference>
<dbReference type="SUPFAM" id="SSF54637">
    <property type="entry name" value="Thioesterase/thiol ester dehydrase-isomerase"/>
    <property type="match status" value="2"/>
</dbReference>
<evidence type="ECO:0000259" key="2">
    <source>
        <dbReference type="Pfam" id="PF20791"/>
    </source>
</evidence>
<keyword evidence="4" id="KW-1185">Reference proteome</keyword>
<dbReference type="Gene3D" id="3.10.129.10">
    <property type="entry name" value="Hotdog Thioesterase"/>
    <property type="match status" value="1"/>
</dbReference>
<feature type="domain" description="Acyl-ACP thioesterase N-terminal hotdog" evidence="1">
    <location>
        <begin position="5"/>
        <end position="123"/>
    </location>
</feature>
<proteinExistence type="predicted"/>
<organism evidence="3 4">
    <name type="scientific">Clostridium aromativorans</name>
    <dbReference type="NCBI Taxonomy" id="2836848"/>
    <lineage>
        <taxon>Bacteria</taxon>
        <taxon>Bacillati</taxon>
        <taxon>Bacillota</taxon>
        <taxon>Clostridia</taxon>
        <taxon>Eubacteriales</taxon>
        <taxon>Clostridiaceae</taxon>
        <taxon>Clostridium</taxon>
    </lineage>
</organism>
<dbReference type="EMBL" id="JAJJPB010000033">
    <property type="protein sequence ID" value="MCC9296476.1"/>
    <property type="molecule type" value="Genomic_DNA"/>
</dbReference>
<dbReference type="InterPro" id="IPR002864">
    <property type="entry name" value="Acyl-ACP_thioesterase_NHD"/>
</dbReference>
<sequence length="231" mass="26572">MLERQSEVFLSEVGYNAEIKLGALIDKFQDIGWIHTQSILQKLPKLNANIGFFVSDQKVQILKPTFLSDKLIIQSFITNANRRKFTRLVKIFNNINNLLATQIENAFAVDLLTGKLASLPKDFPASKIIDQNIKCPILRNKVQPPLTANAKMQQYTVLGRDIDNYNHMNNARYLDLISERVNQIKEITVNYVKPAKEGMILDIARELVDHKVFYKFMNQKQLLAKIQIILE</sequence>
<gene>
    <name evidence="3" type="ORF">LN736_16645</name>
</gene>
<feature type="domain" description="Acyl-ACP thioesterase-like C-terminal" evidence="2">
    <location>
        <begin position="148"/>
        <end position="211"/>
    </location>
</feature>
<reference evidence="3" key="1">
    <citation type="submission" date="2021-11" db="EMBL/GenBank/DDBJ databases">
        <authorList>
            <person name="Qingchun L."/>
            <person name="Dong Z."/>
            <person name="Zongwei Q."/>
            <person name="Jia Z."/>
            <person name="Duotao L."/>
        </authorList>
    </citation>
    <scope>NUCLEOTIDE SEQUENCE</scope>
    <source>
        <strain evidence="3">WLY-B-L2</strain>
    </source>
</reference>
<dbReference type="RefSeq" id="WP_179978614.1">
    <property type="nucleotide sequence ID" value="NZ_JAJJPB010000033.1"/>
</dbReference>
<evidence type="ECO:0000259" key="1">
    <source>
        <dbReference type="Pfam" id="PF01643"/>
    </source>
</evidence>
<protein>
    <recommendedName>
        <fullName evidence="5">Acyl-ACP thioesterase</fullName>
    </recommendedName>
</protein>
<dbReference type="Pfam" id="PF20791">
    <property type="entry name" value="Acyl-ACP_TE_C"/>
    <property type="match status" value="1"/>
</dbReference>
<evidence type="ECO:0008006" key="5">
    <source>
        <dbReference type="Google" id="ProtNLM"/>
    </source>
</evidence>